<name>A0A955LAB5_9BACT</name>
<dbReference type="PANTHER" id="PTHR44196:SF1">
    <property type="entry name" value="DEHYDROGENASE_REDUCTASE SDR FAMILY MEMBER 7B"/>
    <property type="match status" value="1"/>
</dbReference>
<dbReference type="CDD" id="cd05233">
    <property type="entry name" value="SDR_c"/>
    <property type="match status" value="1"/>
</dbReference>
<dbReference type="Proteomes" id="UP000714915">
    <property type="component" value="Unassembled WGS sequence"/>
</dbReference>
<evidence type="ECO:0000256" key="2">
    <source>
        <dbReference type="ARBA" id="ARBA00023002"/>
    </source>
</evidence>
<dbReference type="PRINTS" id="PR00080">
    <property type="entry name" value="SDRFAMILY"/>
</dbReference>
<organism evidence="4 5">
    <name type="scientific">Candidatus Dojkabacteria bacterium</name>
    <dbReference type="NCBI Taxonomy" id="2099670"/>
    <lineage>
        <taxon>Bacteria</taxon>
        <taxon>Candidatus Dojkabacteria</taxon>
    </lineage>
</organism>
<dbReference type="SUPFAM" id="SSF51735">
    <property type="entry name" value="NAD(P)-binding Rossmann-fold domains"/>
    <property type="match status" value="1"/>
</dbReference>
<comment type="caution">
    <text evidence="4">The sequence shown here is derived from an EMBL/GenBank/DDBJ whole genome shotgun (WGS) entry which is preliminary data.</text>
</comment>
<sequence length="227" mass="25199">MKTVLLTGATGGIGKALVKELGSLGYIIIAIDKDESELNKLNSEFNNIKSYIVADLSQAQIIPILAKDLESNYDHIDVLINCAGVGIYNDLENLTEAEWDLTFNVNIKAPFFLSQKLLPLLRKSEKPIIMNIGSEAGTRGRPGRSVYTATKFAMRGFSLSLSQELKDITTTLITLGSVMTNFGKLNIDEKKELQKEGKKYLTPEEVAKRLVEILESDEIKEEYVLNP</sequence>
<reference evidence="4" key="1">
    <citation type="submission" date="2020-04" db="EMBL/GenBank/DDBJ databases">
        <authorList>
            <person name="Zhang T."/>
        </authorList>
    </citation>
    <scope>NUCLEOTIDE SEQUENCE</scope>
    <source>
        <strain evidence="4">HKST-UBA09</strain>
    </source>
</reference>
<dbReference type="PANTHER" id="PTHR44196">
    <property type="entry name" value="DEHYDROGENASE/REDUCTASE SDR FAMILY MEMBER 7B"/>
    <property type="match status" value="1"/>
</dbReference>
<dbReference type="AlphaFoldDB" id="A0A955LAB5"/>
<keyword evidence="2" id="KW-0560">Oxidoreductase</keyword>
<dbReference type="GO" id="GO:0016020">
    <property type="term" value="C:membrane"/>
    <property type="evidence" value="ECO:0007669"/>
    <property type="project" value="TreeGrafter"/>
</dbReference>
<dbReference type="PRINTS" id="PR00081">
    <property type="entry name" value="GDHRDH"/>
</dbReference>
<dbReference type="GO" id="GO:0016491">
    <property type="term" value="F:oxidoreductase activity"/>
    <property type="evidence" value="ECO:0007669"/>
    <property type="project" value="UniProtKB-KW"/>
</dbReference>
<reference evidence="4" key="2">
    <citation type="journal article" date="2021" name="Microbiome">
        <title>Successional dynamics and alternative stable states in a saline activated sludge microbial community over 9 years.</title>
        <authorList>
            <person name="Wang Y."/>
            <person name="Ye J."/>
            <person name="Ju F."/>
            <person name="Liu L."/>
            <person name="Boyd J.A."/>
            <person name="Deng Y."/>
            <person name="Parks D.H."/>
            <person name="Jiang X."/>
            <person name="Yin X."/>
            <person name="Woodcroft B.J."/>
            <person name="Tyson G.W."/>
            <person name="Hugenholtz P."/>
            <person name="Polz M.F."/>
            <person name="Zhang T."/>
        </authorList>
    </citation>
    <scope>NUCLEOTIDE SEQUENCE</scope>
    <source>
        <strain evidence="4">HKST-UBA09</strain>
    </source>
</reference>
<evidence type="ECO:0000256" key="1">
    <source>
        <dbReference type="ARBA" id="ARBA00006484"/>
    </source>
</evidence>
<proteinExistence type="inferred from homology"/>
<dbReference type="EMBL" id="JAGQLF010000044">
    <property type="protein sequence ID" value="MCA9387080.1"/>
    <property type="molecule type" value="Genomic_DNA"/>
</dbReference>
<dbReference type="InterPro" id="IPR036291">
    <property type="entry name" value="NAD(P)-bd_dom_sf"/>
</dbReference>
<dbReference type="PROSITE" id="PS00061">
    <property type="entry name" value="ADH_SHORT"/>
    <property type="match status" value="1"/>
</dbReference>
<accession>A0A955LAB5</accession>
<protein>
    <submittedName>
        <fullName evidence="4">SDR family oxidoreductase</fullName>
    </submittedName>
</protein>
<gene>
    <name evidence="4" type="ORF">KC669_03535</name>
</gene>
<evidence type="ECO:0000313" key="4">
    <source>
        <dbReference type="EMBL" id="MCA9387080.1"/>
    </source>
</evidence>
<dbReference type="Pfam" id="PF00106">
    <property type="entry name" value="adh_short"/>
    <property type="match status" value="1"/>
</dbReference>
<evidence type="ECO:0000313" key="5">
    <source>
        <dbReference type="Proteomes" id="UP000714915"/>
    </source>
</evidence>
<dbReference type="InterPro" id="IPR020904">
    <property type="entry name" value="Sc_DH/Rdtase_CS"/>
</dbReference>
<dbReference type="Gene3D" id="3.40.50.720">
    <property type="entry name" value="NAD(P)-binding Rossmann-like Domain"/>
    <property type="match status" value="1"/>
</dbReference>
<evidence type="ECO:0000256" key="3">
    <source>
        <dbReference type="RuleBase" id="RU000363"/>
    </source>
</evidence>
<comment type="similarity">
    <text evidence="1 3">Belongs to the short-chain dehydrogenases/reductases (SDR) family.</text>
</comment>
<dbReference type="InterPro" id="IPR002347">
    <property type="entry name" value="SDR_fam"/>
</dbReference>